<evidence type="ECO:0000313" key="2">
    <source>
        <dbReference type="Proteomes" id="UP000735302"/>
    </source>
</evidence>
<gene>
    <name evidence="1" type="ORF">PoB_002799100</name>
</gene>
<sequence>MIIILTRRRRRKTTMEEVEVVVEKKKKKGLVCFLCLASPRLDDLRLSGPSLGQWWGLNSHQKNLCRSQGAFAIHCASNFQEGGGGGVCLTIETLVHTSVSFNTK</sequence>
<proteinExistence type="predicted"/>
<keyword evidence="2" id="KW-1185">Reference proteome</keyword>
<protein>
    <submittedName>
        <fullName evidence="1">Pol polyprotein</fullName>
    </submittedName>
</protein>
<dbReference type="Proteomes" id="UP000735302">
    <property type="component" value="Unassembled WGS sequence"/>
</dbReference>
<accession>A0AAV4A478</accession>
<dbReference type="AlphaFoldDB" id="A0AAV4A478"/>
<evidence type="ECO:0000313" key="1">
    <source>
        <dbReference type="EMBL" id="GFO01486.1"/>
    </source>
</evidence>
<comment type="caution">
    <text evidence="1">The sequence shown here is derived from an EMBL/GenBank/DDBJ whole genome shotgun (WGS) entry which is preliminary data.</text>
</comment>
<organism evidence="1 2">
    <name type="scientific">Plakobranchus ocellatus</name>
    <dbReference type="NCBI Taxonomy" id="259542"/>
    <lineage>
        <taxon>Eukaryota</taxon>
        <taxon>Metazoa</taxon>
        <taxon>Spiralia</taxon>
        <taxon>Lophotrochozoa</taxon>
        <taxon>Mollusca</taxon>
        <taxon>Gastropoda</taxon>
        <taxon>Heterobranchia</taxon>
        <taxon>Euthyneura</taxon>
        <taxon>Panpulmonata</taxon>
        <taxon>Sacoglossa</taxon>
        <taxon>Placobranchoidea</taxon>
        <taxon>Plakobranchidae</taxon>
        <taxon>Plakobranchus</taxon>
    </lineage>
</organism>
<dbReference type="EMBL" id="BLXT01003294">
    <property type="protein sequence ID" value="GFO01486.1"/>
    <property type="molecule type" value="Genomic_DNA"/>
</dbReference>
<reference evidence="1 2" key="1">
    <citation type="journal article" date="2021" name="Elife">
        <title>Chloroplast acquisition without the gene transfer in kleptoplastic sea slugs, Plakobranchus ocellatus.</title>
        <authorList>
            <person name="Maeda T."/>
            <person name="Takahashi S."/>
            <person name="Yoshida T."/>
            <person name="Shimamura S."/>
            <person name="Takaki Y."/>
            <person name="Nagai Y."/>
            <person name="Toyoda A."/>
            <person name="Suzuki Y."/>
            <person name="Arimoto A."/>
            <person name="Ishii H."/>
            <person name="Satoh N."/>
            <person name="Nishiyama T."/>
            <person name="Hasebe M."/>
            <person name="Maruyama T."/>
            <person name="Minagawa J."/>
            <person name="Obokata J."/>
            <person name="Shigenobu S."/>
        </authorList>
    </citation>
    <scope>NUCLEOTIDE SEQUENCE [LARGE SCALE GENOMIC DNA]</scope>
</reference>
<name>A0AAV4A478_9GAST</name>